<dbReference type="Gene3D" id="3.30.700.10">
    <property type="entry name" value="Glycoprotein, Type 4 Pilin"/>
    <property type="match status" value="1"/>
</dbReference>
<accession>A0ABR6XD53</accession>
<dbReference type="InterPro" id="IPR012902">
    <property type="entry name" value="N_methyl_site"/>
</dbReference>
<comment type="similarity">
    <text evidence="1 4">Belongs to the N-Me-Phe pilin family.</text>
</comment>
<dbReference type="Proteomes" id="UP000637632">
    <property type="component" value="Unassembled WGS sequence"/>
</dbReference>
<proteinExistence type="inferred from homology"/>
<protein>
    <submittedName>
        <fullName evidence="6">Pilin</fullName>
    </submittedName>
</protein>
<evidence type="ECO:0000256" key="3">
    <source>
        <dbReference type="ARBA" id="ARBA00022481"/>
    </source>
</evidence>
<keyword evidence="4" id="KW-0281">Fimbrium</keyword>
<evidence type="ECO:0000256" key="4">
    <source>
        <dbReference type="RuleBase" id="RU000389"/>
    </source>
</evidence>
<evidence type="ECO:0000313" key="6">
    <source>
        <dbReference type="EMBL" id="MBC3810638.1"/>
    </source>
</evidence>
<gene>
    <name evidence="6" type="ORF">H8K26_04225</name>
</gene>
<reference evidence="6 7" key="1">
    <citation type="submission" date="2020-08" db="EMBL/GenBank/DDBJ databases">
        <title>Novel species isolated from subtropical streams in China.</title>
        <authorList>
            <person name="Lu H."/>
        </authorList>
    </citation>
    <scope>NUCLEOTIDE SEQUENCE [LARGE SCALE GENOMIC DNA]</scope>
    <source>
        <strain evidence="6 7">CCTCC AB 2015119</strain>
    </source>
</reference>
<feature type="transmembrane region" description="Helical" evidence="5">
    <location>
        <begin position="12"/>
        <end position="34"/>
    </location>
</feature>
<dbReference type="InterPro" id="IPR000983">
    <property type="entry name" value="Bac_GSPG_pilin"/>
</dbReference>
<dbReference type="RefSeq" id="WP_190477512.1">
    <property type="nucleotide sequence ID" value="NZ_JACOFT010000001.1"/>
</dbReference>
<keyword evidence="5" id="KW-0812">Transmembrane</keyword>
<dbReference type="InterPro" id="IPR045584">
    <property type="entry name" value="Pilin-like"/>
</dbReference>
<dbReference type="SUPFAM" id="SSF54523">
    <property type="entry name" value="Pili subunits"/>
    <property type="match status" value="1"/>
</dbReference>
<evidence type="ECO:0000256" key="2">
    <source>
        <dbReference type="ARBA" id="ARBA00011156"/>
    </source>
</evidence>
<dbReference type="EMBL" id="JACOFT010000001">
    <property type="protein sequence ID" value="MBC3810638.1"/>
    <property type="molecule type" value="Genomic_DNA"/>
</dbReference>
<evidence type="ECO:0000256" key="5">
    <source>
        <dbReference type="SAM" id="Phobius"/>
    </source>
</evidence>
<evidence type="ECO:0000256" key="1">
    <source>
        <dbReference type="ARBA" id="ARBA00005233"/>
    </source>
</evidence>
<evidence type="ECO:0000313" key="7">
    <source>
        <dbReference type="Proteomes" id="UP000637632"/>
    </source>
</evidence>
<dbReference type="Pfam" id="PF00114">
    <property type="entry name" value="Pilin"/>
    <property type="match status" value="1"/>
</dbReference>
<sequence length="148" mass="16043">MYKKLFQRGFTLIELMIVVAIIGILAAIALPSYLDYTTRAQVSEAVELLAGVKGPLAVYGYENKEWPGLVDTSPTATQINVALVGKYSKIDSTVQGTYPEGSITSVMTYGQAETKKVVFKTPDGGKIWDCSTGAGTDIDLKWRPQACK</sequence>
<keyword evidence="5" id="KW-0472">Membrane</keyword>
<comment type="caution">
    <text evidence="6">The sequence shown here is derived from an EMBL/GenBank/DDBJ whole genome shotgun (WGS) entry which is preliminary data.</text>
</comment>
<keyword evidence="5" id="KW-1133">Transmembrane helix</keyword>
<dbReference type="Pfam" id="PF07963">
    <property type="entry name" value="N_methyl"/>
    <property type="match status" value="1"/>
</dbReference>
<dbReference type="InterPro" id="IPR001082">
    <property type="entry name" value="Pilin"/>
</dbReference>
<name>A0ABR6XD53_9BURK</name>
<dbReference type="NCBIfam" id="TIGR02532">
    <property type="entry name" value="IV_pilin_GFxxxE"/>
    <property type="match status" value="1"/>
</dbReference>
<keyword evidence="7" id="KW-1185">Reference proteome</keyword>
<organism evidence="6 7">
    <name type="scientific">Undibacterium aquatile</name>
    <dbReference type="NCBI Taxonomy" id="1537398"/>
    <lineage>
        <taxon>Bacteria</taxon>
        <taxon>Pseudomonadati</taxon>
        <taxon>Pseudomonadota</taxon>
        <taxon>Betaproteobacteria</taxon>
        <taxon>Burkholderiales</taxon>
        <taxon>Oxalobacteraceae</taxon>
        <taxon>Undibacterium</taxon>
    </lineage>
</organism>
<dbReference type="PANTHER" id="PTHR30093">
    <property type="entry name" value="GENERAL SECRETION PATHWAY PROTEIN G"/>
    <property type="match status" value="1"/>
</dbReference>
<dbReference type="PANTHER" id="PTHR30093:SF34">
    <property type="entry name" value="PREPILIN PEPTIDASE-DEPENDENT PROTEIN D"/>
    <property type="match status" value="1"/>
</dbReference>
<dbReference type="PROSITE" id="PS00409">
    <property type="entry name" value="PROKAR_NTER_METHYL"/>
    <property type="match status" value="1"/>
</dbReference>
<keyword evidence="3" id="KW-0488">Methylation</keyword>
<comment type="subunit">
    <text evidence="2">The pili are polar flexible filaments of about 5.4 nanometers diameter and 2.5 micrometers average length; they consist of only a single polypeptide chain arranged in a helical configuration of five subunits per turn in the assembled pilus.</text>
</comment>
<dbReference type="PRINTS" id="PR00813">
    <property type="entry name" value="BCTERIALGSPG"/>
</dbReference>